<dbReference type="EMBL" id="SLTX01000001">
    <property type="protein sequence ID" value="TDB07338.1"/>
    <property type="molecule type" value="Genomic_DNA"/>
</dbReference>
<proteinExistence type="predicted"/>
<reference evidence="1" key="2">
    <citation type="submission" date="2022-01" db="EMBL/GenBank/DDBJ databases">
        <title>Novel bile acid biosynthetic pathways are enriched in the microbiome of centenarians.</title>
        <authorList>
            <person name="Sato Y."/>
            <person name="Atarashi K."/>
            <person name="Plichta R.D."/>
            <person name="Arai Y."/>
            <person name="Sasajima S."/>
            <person name="Kearney M.S."/>
            <person name="Suda W."/>
            <person name="Takeshita K."/>
            <person name="Sasaki T."/>
            <person name="Okamoto S."/>
            <person name="Skelly N.A."/>
            <person name="Okamura Y."/>
            <person name="Vlamakis H."/>
            <person name="Li Y."/>
            <person name="Tanoue T."/>
            <person name="Takei H."/>
            <person name="Nittono H."/>
            <person name="Narushima S."/>
            <person name="Irie J."/>
            <person name="Itoh H."/>
            <person name="Moriya K."/>
            <person name="Sugiura Y."/>
            <person name="Suematsu M."/>
            <person name="Moritoki N."/>
            <person name="Shibata S."/>
            <person name="Littman R.D."/>
            <person name="Fischbach A.M."/>
            <person name="Uwamino Y."/>
            <person name="Inoue T."/>
            <person name="Honda A."/>
            <person name="Hattori M."/>
            <person name="Murai T."/>
            <person name="Xavier J.R."/>
            <person name="Hirose N."/>
            <person name="Honda K."/>
        </authorList>
    </citation>
    <scope>NUCLEOTIDE SEQUENCE</scope>
    <source>
        <strain evidence="1">CE91-St7</strain>
    </source>
</reference>
<name>A0A076J734_9BACT</name>
<evidence type="ECO:0000313" key="3">
    <source>
        <dbReference type="Proteomes" id="UP000294834"/>
    </source>
</evidence>
<gene>
    <name evidence="1" type="ORF">CE91St7_31390</name>
    <name evidence="2" type="ORF">E1J06_07895</name>
</gene>
<dbReference type="EMBL" id="BQOB01000001">
    <property type="protein sequence ID" value="GKH82255.1"/>
    <property type="molecule type" value="Genomic_DNA"/>
</dbReference>
<comment type="caution">
    <text evidence="1">The sequence shown here is derived from an EMBL/GenBank/DDBJ whole genome shotgun (WGS) entry which is preliminary data.</text>
</comment>
<accession>A0A076J734</accession>
<reference evidence="2 3" key="1">
    <citation type="journal article" date="2019" name="Nat. Microbiol.">
        <title>Genomic variation and strain-specific functional adaptation in the human gut microbiome during early life.</title>
        <authorList>
            <person name="Vatanen T."/>
            <person name="Plichta D.R."/>
            <person name="Somani J."/>
            <person name="Munch P.C."/>
            <person name="Arthur T.D."/>
            <person name="Hall A.B."/>
            <person name="Rudolf S."/>
            <person name="Oakeley E.J."/>
            <person name="Ke X."/>
            <person name="Young R.A."/>
            <person name="Haiser H.J."/>
            <person name="Kolde R."/>
            <person name="Yassour M."/>
            <person name="Luopajarvi K."/>
            <person name="Siljander H."/>
            <person name="Virtanen S.M."/>
            <person name="Ilonen J."/>
            <person name="Uibo R."/>
            <person name="Tillmann V."/>
            <person name="Mokurov S."/>
            <person name="Dorshakova N."/>
            <person name="Porter J.A."/>
            <person name="McHardy A.C."/>
            <person name="Lahdesmaki H."/>
            <person name="Vlamakis H."/>
            <person name="Huttenhower C."/>
            <person name="Knip M."/>
            <person name="Xavier R.J."/>
        </authorList>
    </citation>
    <scope>NUCLEOTIDE SEQUENCE [LARGE SCALE GENOMIC DNA]</scope>
    <source>
        <strain evidence="2 3">RJX1052</strain>
    </source>
</reference>
<dbReference type="AlphaFoldDB" id="A0A076J734"/>
<sequence>MTKKVYTKPELKSEAFVPQTHVAACGDSGTVYKFTCDAPRGTLYYFRDKPASGSQPTIGNRGIWLGNYHPCSAFHEAEAQSGFYWGYVDYNYNQKFEKSELVIVWRGQKGWEGHATKNLDINSWETAKS</sequence>
<dbReference type="Proteomes" id="UP001055104">
    <property type="component" value="Unassembled WGS sequence"/>
</dbReference>
<dbReference type="KEGG" id="bdo:EL88_06730"/>
<evidence type="ECO:0000313" key="1">
    <source>
        <dbReference type="EMBL" id="GKH82255.1"/>
    </source>
</evidence>
<dbReference type="RefSeq" id="WP_038606346.1">
    <property type="nucleotide sequence ID" value="NZ_BQOA01000001.1"/>
</dbReference>
<evidence type="ECO:0000313" key="4">
    <source>
        <dbReference type="Proteomes" id="UP001055104"/>
    </source>
</evidence>
<protein>
    <submittedName>
        <fullName evidence="1">Uncharacterized protein</fullName>
    </submittedName>
</protein>
<dbReference type="Proteomes" id="UP000294834">
    <property type="component" value="Unassembled WGS sequence"/>
</dbReference>
<organism evidence="1 4">
    <name type="scientific">Phocaeicola dorei</name>
    <dbReference type="NCBI Taxonomy" id="357276"/>
    <lineage>
        <taxon>Bacteria</taxon>
        <taxon>Pseudomonadati</taxon>
        <taxon>Bacteroidota</taxon>
        <taxon>Bacteroidia</taxon>
        <taxon>Bacteroidales</taxon>
        <taxon>Bacteroidaceae</taxon>
        <taxon>Phocaeicola</taxon>
    </lineage>
</organism>
<evidence type="ECO:0000313" key="2">
    <source>
        <dbReference type="EMBL" id="TDB07338.1"/>
    </source>
</evidence>
<dbReference type="eggNOG" id="ENOG502ZR98">
    <property type="taxonomic scope" value="Bacteria"/>
</dbReference>
<dbReference type="KEGG" id="bdh:GV66_14665"/>